<reference evidence="3 4" key="1">
    <citation type="journal article" date="2012" name="Science">
        <title>The Paleozoic origin of enzymatic lignin decomposition reconstructed from 31 fungal genomes.</title>
        <authorList>
            <person name="Floudas D."/>
            <person name="Binder M."/>
            <person name="Riley R."/>
            <person name="Barry K."/>
            <person name="Blanchette R.A."/>
            <person name="Henrissat B."/>
            <person name="Martinez A.T."/>
            <person name="Otillar R."/>
            <person name="Spatafora J.W."/>
            <person name="Yadav J.S."/>
            <person name="Aerts A."/>
            <person name="Benoit I."/>
            <person name="Boyd A."/>
            <person name="Carlson A."/>
            <person name="Copeland A."/>
            <person name="Coutinho P.M."/>
            <person name="de Vries R.P."/>
            <person name="Ferreira P."/>
            <person name="Findley K."/>
            <person name="Foster B."/>
            <person name="Gaskell J."/>
            <person name="Glotzer D."/>
            <person name="Gorecki P."/>
            <person name="Heitman J."/>
            <person name="Hesse C."/>
            <person name="Hori C."/>
            <person name="Igarashi K."/>
            <person name="Jurgens J.A."/>
            <person name="Kallen N."/>
            <person name="Kersten P."/>
            <person name="Kohler A."/>
            <person name="Kuees U."/>
            <person name="Kumar T.K.A."/>
            <person name="Kuo A."/>
            <person name="LaButti K."/>
            <person name="Larrondo L.F."/>
            <person name="Lindquist E."/>
            <person name="Ling A."/>
            <person name="Lombard V."/>
            <person name="Lucas S."/>
            <person name="Lundell T."/>
            <person name="Martin R."/>
            <person name="McLaughlin D.J."/>
            <person name="Morgenstern I."/>
            <person name="Morin E."/>
            <person name="Murat C."/>
            <person name="Nagy L.G."/>
            <person name="Nolan M."/>
            <person name="Ohm R.A."/>
            <person name="Patyshakuliyeva A."/>
            <person name="Rokas A."/>
            <person name="Ruiz-Duenas F.J."/>
            <person name="Sabat G."/>
            <person name="Salamov A."/>
            <person name="Samejima M."/>
            <person name="Schmutz J."/>
            <person name="Slot J.C."/>
            <person name="St John F."/>
            <person name="Stenlid J."/>
            <person name="Sun H."/>
            <person name="Sun S."/>
            <person name="Syed K."/>
            <person name="Tsang A."/>
            <person name="Wiebenga A."/>
            <person name="Young D."/>
            <person name="Pisabarro A."/>
            <person name="Eastwood D.C."/>
            <person name="Martin F."/>
            <person name="Cullen D."/>
            <person name="Grigoriev I.V."/>
            <person name="Hibbett D.S."/>
        </authorList>
    </citation>
    <scope>NUCLEOTIDE SEQUENCE</scope>
    <source>
        <strain evidence="4">FP-58527</strain>
    </source>
</reference>
<accession>S8E0K6</accession>
<gene>
    <name evidence="3" type="ORF">FOMPIDRAFT_157201</name>
</gene>
<feature type="domain" description="DUF6699" evidence="2">
    <location>
        <begin position="241"/>
        <end position="365"/>
    </location>
</feature>
<feature type="region of interest" description="Disordered" evidence="1">
    <location>
        <begin position="1"/>
        <end position="67"/>
    </location>
</feature>
<dbReference type="HOGENOM" id="CLU_044866_0_0_1"/>
<dbReference type="eggNOG" id="ENOG502SNGA">
    <property type="taxonomic scope" value="Eukaryota"/>
</dbReference>
<sequence length="376" mass="42915">MAKFEHRCDPTGRRSWVPSPDTDTFPLPTFDENGPPVVPNVQRPLARSDRRESRRRRPAEDDPFKRKSSKISILSSFIRKRVFGKKDPSYDRRLAEDWPSARGERHVVTPAEWRAYGYWARPRFGSIFVHNATPPPSSPNLTHREVEEMMHSLVDEHGEWHPENWIPRAEHPALPPRPTLWSTPRPSSAHLPSTALQLNPYLAHRLFGRPPILLDMRDHLIRAQLGQLEPATPGEDPKQYLFCPDGPDGCQPATYPPVTEMYIGALAEDNCTEFPWPMLVTPRDGLPIMVRDVLNALIANFEEWLTREEVAALSDQRRAHMLRAYWERAGTIVCGRIPGDDDGLRRIDYLGDRAWFRGLEPSPDGVGFILFVGPAP</sequence>
<keyword evidence="4" id="KW-1185">Reference proteome</keyword>
<dbReference type="InParanoid" id="S8E0K6"/>
<proteinExistence type="predicted"/>
<dbReference type="InterPro" id="IPR046522">
    <property type="entry name" value="DUF6699"/>
</dbReference>
<feature type="compositionally biased region" description="Basic and acidic residues" evidence="1">
    <location>
        <begin position="1"/>
        <end position="12"/>
    </location>
</feature>
<feature type="compositionally biased region" description="Basic and acidic residues" evidence="1">
    <location>
        <begin position="46"/>
        <end position="65"/>
    </location>
</feature>
<evidence type="ECO:0000259" key="2">
    <source>
        <dbReference type="Pfam" id="PF20415"/>
    </source>
</evidence>
<protein>
    <recommendedName>
        <fullName evidence="2">DUF6699 domain-containing protein</fullName>
    </recommendedName>
</protein>
<dbReference type="EMBL" id="KE504167">
    <property type="protein sequence ID" value="EPS98292.1"/>
    <property type="molecule type" value="Genomic_DNA"/>
</dbReference>
<organism evidence="3 4">
    <name type="scientific">Fomitopsis schrenkii</name>
    <name type="common">Brown rot fungus</name>
    <dbReference type="NCBI Taxonomy" id="2126942"/>
    <lineage>
        <taxon>Eukaryota</taxon>
        <taxon>Fungi</taxon>
        <taxon>Dikarya</taxon>
        <taxon>Basidiomycota</taxon>
        <taxon>Agaricomycotina</taxon>
        <taxon>Agaricomycetes</taxon>
        <taxon>Polyporales</taxon>
        <taxon>Fomitopsis</taxon>
    </lineage>
</organism>
<evidence type="ECO:0000313" key="4">
    <source>
        <dbReference type="Proteomes" id="UP000015241"/>
    </source>
</evidence>
<dbReference type="Pfam" id="PF20415">
    <property type="entry name" value="DUF6699"/>
    <property type="match status" value="1"/>
</dbReference>
<name>S8E0K6_FOMSC</name>
<evidence type="ECO:0000256" key="1">
    <source>
        <dbReference type="SAM" id="MobiDB-lite"/>
    </source>
</evidence>
<dbReference type="Proteomes" id="UP000015241">
    <property type="component" value="Unassembled WGS sequence"/>
</dbReference>
<dbReference type="STRING" id="743788.S8E0K6"/>
<evidence type="ECO:0000313" key="3">
    <source>
        <dbReference type="EMBL" id="EPS98292.1"/>
    </source>
</evidence>
<dbReference type="AlphaFoldDB" id="S8E0K6"/>
<dbReference type="OrthoDB" id="3202436at2759"/>